<proteinExistence type="predicted"/>
<protein>
    <recommendedName>
        <fullName evidence="4">Secreted protein</fullName>
    </recommendedName>
</protein>
<accession>A0ABN3JPN0</accession>
<name>A0ABN3JPN0_9ACTN</name>
<comment type="caution">
    <text evidence="2">The sequence shown here is derived from an EMBL/GenBank/DDBJ whole genome shotgun (WGS) entry which is preliminary data.</text>
</comment>
<evidence type="ECO:0000313" key="2">
    <source>
        <dbReference type="EMBL" id="GAA2436756.1"/>
    </source>
</evidence>
<gene>
    <name evidence="2" type="ORF">GCM10010421_28160</name>
</gene>
<sequence length="75" mass="7864">MPHPCHTRATTRYQVWSPISQGVSDGSRDTAPPIDVPDEALVAPALGPTRPLPNCTVRSPHPSGSPTGPRGGFPL</sequence>
<organism evidence="2 3">
    <name type="scientific">Streptomyces glaucus</name>
    <dbReference type="NCBI Taxonomy" id="284029"/>
    <lineage>
        <taxon>Bacteria</taxon>
        <taxon>Bacillati</taxon>
        <taxon>Actinomycetota</taxon>
        <taxon>Actinomycetes</taxon>
        <taxon>Kitasatosporales</taxon>
        <taxon>Streptomycetaceae</taxon>
        <taxon>Streptomyces</taxon>
    </lineage>
</organism>
<dbReference type="Proteomes" id="UP001500460">
    <property type="component" value="Unassembled WGS sequence"/>
</dbReference>
<evidence type="ECO:0008006" key="4">
    <source>
        <dbReference type="Google" id="ProtNLM"/>
    </source>
</evidence>
<feature type="region of interest" description="Disordered" evidence="1">
    <location>
        <begin position="1"/>
        <end position="75"/>
    </location>
</feature>
<evidence type="ECO:0000313" key="3">
    <source>
        <dbReference type="Proteomes" id="UP001500460"/>
    </source>
</evidence>
<evidence type="ECO:0000256" key="1">
    <source>
        <dbReference type="SAM" id="MobiDB-lite"/>
    </source>
</evidence>
<feature type="compositionally biased region" description="Polar residues" evidence="1">
    <location>
        <begin position="8"/>
        <end position="24"/>
    </location>
</feature>
<dbReference type="EMBL" id="BAAATK010000015">
    <property type="protein sequence ID" value="GAA2436756.1"/>
    <property type="molecule type" value="Genomic_DNA"/>
</dbReference>
<reference evidence="2 3" key="1">
    <citation type="journal article" date="2019" name="Int. J. Syst. Evol. Microbiol.">
        <title>The Global Catalogue of Microorganisms (GCM) 10K type strain sequencing project: providing services to taxonomists for standard genome sequencing and annotation.</title>
        <authorList>
            <consortium name="The Broad Institute Genomics Platform"/>
            <consortium name="The Broad Institute Genome Sequencing Center for Infectious Disease"/>
            <person name="Wu L."/>
            <person name="Ma J."/>
        </authorList>
    </citation>
    <scope>NUCLEOTIDE SEQUENCE [LARGE SCALE GENOMIC DNA]</scope>
    <source>
        <strain evidence="2 3">JCM 6922</strain>
    </source>
</reference>
<keyword evidence="3" id="KW-1185">Reference proteome</keyword>